<protein>
    <recommendedName>
        <fullName evidence="3">GlcNAc-PI de-N-acetylase</fullName>
    </recommendedName>
</protein>
<dbReference type="EMBL" id="LGCK01000002">
    <property type="protein sequence ID" value="KPL74656.1"/>
    <property type="molecule type" value="Genomic_DNA"/>
</dbReference>
<dbReference type="OrthoDB" id="9815144at2"/>
<evidence type="ECO:0000313" key="1">
    <source>
        <dbReference type="EMBL" id="KPL74656.1"/>
    </source>
</evidence>
<dbReference type="InterPro" id="IPR003737">
    <property type="entry name" value="GlcNAc_PI_deacetylase-related"/>
</dbReference>
<dbReference type="Proteomes" id="UP000050430">
    <property type="component" value="Unassembled WGS sequence"/>
</dbReference>
<comment type="caution">
    <text evidence="1">The sequence shown here is derived from an EMBL/GenBank/DDBJ whole genome shotgun (WGS) entry which is preliminary data.</text>
</comment>
<keyword evidence="2" id="KW-1185">Reference proteome</keyword>
<dbReference type="InterPro" id="IPR024078">
    <property type="entry name" value="LmbE-like_dom_sf"/>
</dbReference>
<proteinExistence type="predicted"/>
<dbReference type="RefSeq" id="WP_062423348.1">
    <property type="nucleotide sequence ID" value="NZ_BBYA01000014.1"/>
</dbReference>
<evidence type="ECO:0008006" key="3">
    <source>
        <dbReference type="Google" id="ProtNLM"/>
    </source>
</evidence>
<gene>
    <name evidence="1" type="ORF">ADM99_00730</name>
</gene>
<dbReference type="PANTHER" id="PTHR12993:SF28">
    <property type="entry name" value="LMBE FAMILY PROTEIN"/>
    <property type="match status" value="1"/>
</dbReference>
<dbReference type="AlphaFoldDB" id="A0A0P6X197"/>
<sequence>MENNNNGWDSKKRILVVLAHPDDPEFFCGGTLALWAREGHEIKYCLITNGNKGSDDPNMTPEKLAEIRRDEQKKAAAIIGVNHIENLGYDDGMLVSDLKVRKDVVREIRKVKPDILVSCDPLNFFPNDNYINHPDHRTAGQIALDAVFPASGNRMFFPELISEEGLEPHSVEEVWLSLTAQPNTTLDITQTFEIKLLALHEHKSQIGDPVEFDKRMRSTRHSKDSTDASPRYEETFKRIIFRK</sequence>
<dbReference type="GO" id="GO:0016811">
    <property type="term" value="F:hydrolase activity, acting on carbon-nitrogen (but not peptide) bonds, in linear amides"/>
    <property type="evidence" value="ECO:0007669"/>
    <property type="project" value="TreeGrafter"/>
</dbReference>
<evidence type="ECO:0000313" key="2">
    <source>
        <dbReference type="Proteomes" id="UP000050430"/>
    </source>
</evidence>
<accession>A0A0P6X197</accession>
<dbReference type="STRING" id="229920.ADM99_00730"/>
<dbReference type="PANTHER" id="PTHR12993">
    <property type="entry name" value="N-ACETYLGLUCOSAMINYL-PHOSPHATIDYLINOSITOL DE-N-ACETYLASE-RELATED"/>
    <property type="match status" value="1"/>
</dbReference>
<name>A0A0P6X197_9CHLR</name>
<organism evidence="1 2">
    <name type="scientific">Leptolinea tardivitalis</name>
    <dbReference type="NCBI Taxonomy" id="229920"/>
    <lineage>
        <taxon>Bacteria</taxon>
        <taxon>Bacillati</taxon>
        <taxon>Chloroflexota</taxon>
        <taxon>Anaerolineae</taxon>
        <taxon>Anaerolineales</taxon>
        <taxon>Anaerolineaceae</taxon>
        <taxon>Leptolinea</taxon>
    </lineage>
</organism>
<dbReference type="Gene3D" id="3.40.50.10320">
    <property type="entry name" value="LmbE-like"/>
    <property type="match status" value="1"/>
</dbReference>
<reference evidence="1 2" key="1">
    <citation type="submission" date="2015-07" db="EMBL/GenBank/DDBJ databases">
        <title>Genome sequence of Leptolinea tardivitalis DSM 16556.</title>
        <authorList>
            <person name="Hemp J."/>
            <person name="Ward L.M."/>
            <person name="Pace L.A."/>
            <person name="Fischer W.W."/>
        </authorList>
    </citation>
    <scope>NUCLEOTIDE SEQUENCE [LARGE SCALE GENOMIC DNA]</scope>
    <source>
        <strain evidence="1 2">YMTK-2</strain>
    </source>
</reference>
<dbReference type="SUPFAM" id="SSF102588">
    <property type="entry name" value="LmbE-like"/>
    <property type="match status" value="1"/>
</dbReference>
<dbReference type="Pfam" id="PF02585">
    <property type="entry name" value="PIG-L"/>
    <property type="match status" value="1"/>
</dbReference>